<protein>
    <submittedName>
        <fullName evidence="1">Uncharacterized protein</fullName>
    </submittedName>
</protein>
<dbReference type="Proteomes" id="UP000681722">
    <property type="component" value="Unassembled WGS sequence"/>
</dbReference>
<evidence type="ECO:0000313" key="1">
    <source>
        <dbReference type="EMBL" id="CAF4106546.1"/>
    </source>
</evidence>
<evidence type="ECO:0000313" key="2">
    <source>
        <dbReference type="Proteomes" id="UP000681722"/>
    </source>
</evidence>
<gene>
    <name evidence="1" type="ORF">SRO942_LOCUS28684</name>
</gene>
<dbReference type="AlphaFoldDB" id="A0A8S2QEY3"/>
<accession>A0A8S2QEY3</accession>
<organism evidence="1 2">
    <name type="scientific">Didymodactylos carnosus</name>
    <dbReference type="NCBI Taxonomy" id="1234261"/>
    <lineage>
        <taxon>Eukaryota</taxon>
        <taxon>Metazoa</taxon>
        <taxon>Spiralia</taxon>
        <taxon>Gnathifera</taxon>
        <taxon>Rotifera</taxon>
        <taxon>Eurotatoria</taxon>
        <taxon>Bdelloidea</taxon>
        <taxon>Philodinida</taxon>
        <taxon>Philodinidae</taxon>
        <taxon>Didymodactylos</taxon>
    </lineage>
</organism>
<reference evidence="1" key="1">
    <citation type="submission" date="2021-02" db="EMBL/GenBank/DDBJ databases">
        <authorList>
            <person name="Nowell W R."/>
        </authorList>
    </citation>
    <scope>NUCLEOTIDE SEQUENCE</scope>
</reference>
<sequence>MFAVIHNHIIHDNIKAIQELPLPHDPTLKQANEFIGGIG</sequence>
<comment type="caution">
    <text evidence="1">The sequence shown here is derived from an EMBL/GenBank/DDBJ whole genome shotgun (WGS) entry which is preliminary data.</text>
</comment>
<proteinExistence type="predicted"/>
<dbReference type="EMBL" id="CAJOBC010034353">
    <property type="protein sequence ID" value="CAF4106546.1"/>
    <property type="molecule type" value="Genomic_DNA"/>
</dbReference>
<feature type="non-terminal residue" evidence="1">
    <location>
        <position position="39"/>
    </location>
</feature>
<name>A0A8S2QEY3_9BILA</name>